<dbReference type="Proteomes" id="UP000298173">
    <property type="component" value="Unassembled WGS sequence"/>
</dbReference>
<evidence type="ECO:0000313" key="9">
    <source>
        <dbReference type="Proteomes" id="UP000298173"/>
    </source>
</evidence>
<feature type="transmembrane region" description="Helical" evidence="7">
    <location>
        <begin position="338"/>
        <end position="356"/>
    </location>
</feature>
<gene>
    <name evidence="8" type="ORF">E3O06_04320</name>
</gene>
<feature type="transmembrane region" description="Helical" evidence="7">
    <location>
        <begin position="313"/>
        <end position="332"/>
    </location>
</feature>
<evidence type="ECO:0000256" key="3">
    <source>
        <dbReference type="ARBA" id="ARBA00022692"/>
    </source>
</evidence>
<dbReference type="CDD" id="cd06579">
    <property type="entry name" value="TM_PBP1_transp_AraH_like"/>
    <property type="match status" value="1"/>
</dbReference>
<dbReference type="EMBL" id="SOEY01000007">
    <property type="protein sequence ID" value="TFB75870.1"/>
    <property type="molecule type" value="Genomic_DNA"/>
</dbReference>
<accession>A0A4R8V494</accession>
<dbReference type="GO" id="GO:0005886">
    <property type="term" value="C:plasma membrane"/>
    <property type="evidence" value="ECO:0007669"/>
    <property type="project" value="UniProtKB-SubCell"/>
</dbReference>
<feature type="transmembrane region" description="Helical" evidence="7">
    <location>
        <begin position="287"/>
        <end position="306"/>
    </location>
</feature>
<evidence type="ECO:0000256" key="4">
    <source>
        <dbReference type="ARBA" id="ARBA00022989"/>
    </source>
</evidence>
<keyword evidence="9" id="KW-1185">Reference proteome</keyword>
<dbReference type="GO" id="GO:0022857">
    <property type="term" value="F:transmembrane transporter activity"/>
    <property type="evidence" value="ECO:0007669"/>
    <property type="project" value="InterPro"/>
</dbReference>
<keyword evidence="5 7" id="KW-0472">Membrane</keyword>
<proteinExistence type="predicted"/>
<comment type="subcellular location">
    <subcellularLocation>
        <location evidence="1">Cell membrane</location>
        <topology evidence="1">Multi-pass membrane protein</topology>
    </subcellularLocation>
</comment>
<comment type="caution">
    <text evidence="8">The sequence shown here is derived from an EMBL/GenBank/DDBJ whole genome shotgun (WGS) entry which is preliminary data.</text>
</comment>
<keyword evidence="3 7" id="KW-0812">Transmembrane</keyword>
<feature type="transmembrane region" description="Helical" evidence="7">
    <location>
        <begin position="252"/>
        <end position="275"/>
    </location>
</feature>
<feature type="transmembrane region" description="Helical" evidence="7">
    <location>
        <begin position="72"/>
        <end position="91"/>
    </location>
</feature>
<evidence type="ECO:0000256" key="6">
    <source>
        <dbReference type="SAM" id="MobiDB-lite"/>
    </source>
</evidence>
<dbReference type="AlphaFoldDB" id="A0A4R8V494"/>
<organism evidence="8 9">
    <name type="scientific">Cryobacterium glaciale</name>
    <dbReference type="NCBI Taxonomy" id="1259145"/>
    <lineage>
        <taxon>Bacteria</taxon>
        <taxon>Bacillati</taxon>
        <taxon>Actinomycetota</taxon>
        <taxon>Actinomycetes</taxon>
        <taxon>Micrococcales</taxon>
        <taxon>Microbacteriaceae</taxon>
        <taxon>Cryobacterium</taxon>
    </lineage>
</organism>
<dbReference type="OrthoDB" id="3185552at2"/>
<dbReference type="InterPro" id="IPR001851">
    <property type="entry name" value="ABC_transp_permease"/>
</dbReference>
<evidence type="ECO:0000256" key="7">
    <source>
        <dbReference type="SAM" id="Phobius"/>
    </source>
</evidence>
<name>A0A4R8V494_9MICO</name>
<sequence>MTSIKIPAPTPDTKPSPDSGQTQVQRLVKAILTQRVMLLAILVVLVVVIMSALDAAGFLAGSYNSDYLSSSLINAVPLVMLGLAQLVVIVSGRGGIDLSVGAIVSLVGMVFGFFYGVWGLPLLASVIGAIAVGAVLGAVNGVMVAYLGFPPLIATLATYYVFRSLAIVINNQQPISTKPIQDLYSLSNSVEIPLIGQYLPNVPLGVVLFLLPTVVVVWFLLNRAPYGRRLFAIGTNDIAALWSGVNVAASRAIAYTVSGAISGLVAVVTVSQFASARPDAGDSGSGMALPSITIAVLAGVAITGGIGRVSGVVVATVLIIWLNAGILLLFVGNVGSQLQSLALGVILVFAALLNGYTNRRYRVMG</sequence>
<evidence type="ECO:0000313" key="8">
    <source>
        <dbReference type="EMBL" id="TFB75870.1"/>
    </source>
</evidence>
<feature type="region of interest" description="Disordered" evidence="6">
    <location>
        <begin position="1"/>
        <end position="20"/>
    </location>
</feature>
<keyword evidence="2" id="KW-1003">Cell membrane</keyword>
<feature type="transmembrane region" description="Helical" evidence="7">
    <location>
        <begin position="144"/>
        <end position="162"/>
    </location>
</feature>
<feature type="transmembrane region" description="Helical" evidence="7">
    <location>
        <begin position="202"/>
        <end position="221"/>
    </location>
</feature>
<dbReference type="Pfam" id="PF02653">
    <property type="entry name" value="BPD_transp_2"/>
    <property type="match status" value="1"/>
</dbReference>
<evidence type="ECO:0000256" key="2">
    <source>
        <dbReference type="ARBA" id="ARBA00022475"/>
    </source>
</evidence>
<feature type="transmembrane region" description="Helical" evidence="7">
    <location>
        <begin position="122"/>
        <end position="139"/>
    </location>
</feature>
<reference evidence="8 9" key="1">
    <citation type="submission" date="2019-03" db="EMBL/GenBank/DDBJ databases">
        <title>Genomics of glacier-inhabiting Cryobacterium strains.</title>
        <authorList>
            <person name="Liu Q."/>
            <person name="Xin Y.-H."/>
        </authorList>
    </citation>
    <scope>NUCLEOTIDE SEQUENCE [LARGE SCALE GENOMIC DNA]</scope>
    <source>
        <strain evidence="8 9">HLT2-23</strain>
    </source>
</reference>
<keyword evidence="4 7" id="KW-1133">Transmembrane helix</keyword>
<protein>
    <submittedName>
        <fullName evidence="8">ABC transporter permease</fullName>
    </submittedName>
</protein>
<feature type="transmembrane region" description="Helical" evidence="7">
    <location>
        <begin position="98"/>
        <end position="116"/>
    </location>
</feature>
<evidence type="ECO:0000256" key="5">
    <source>
        <dbReference type="ARBA" id="ARBA00023136"/>
    </source>
</evidence>
<feature type="transmembrane region" description="Helical" evidence="7">
    <location>
        <begin position="36"/>
        <end position="60"/>
    </location>
</feature>
<dbReference type="RefSeq" id="WP_134501767.1">
    <property type="nucleotide sequence ID" value="NZ_SOEY01000007.1"/>
</dbReference>
<evidence type="ECO:0000256" key="1">
    <source>
        <dbReference type="ARBA" id="ARBA00004651"/>
    </source>
</evidence>
<dbReference type="PANTHER" id="PTHR32196">
    <property type="entry name" value="ABC TRANSPORTER PERMEASE PROTEIN YPHD-RELATED-RELATED"/>
    <property type="match status" value="1"/>
</dbReference>